<evidence type="ECO:0000313" key="1">
    <source>
        <dbReference type="EMBL" id="CAD8779016.1"/>
    </source>
</evidence>
<reference evidence="1" key="1">
    <citation type="submission" date="2021-01" db="EMBL/GenBank/DDBJ databases">
        <authorList>
            <person name="Corre E."/>
            <person name="Pelletier E."/>
            <person name="Niang G."/>
            <person name="Scheremetjew M."/>
            <person name="Finn R."/>
            <person name="Kale V."/>
            <person name="Holt S."/>
            <person name="Cochrane G."/>
            <person name="Meng A."/>
            <person name="Brown T."/>
            <person name="Cohen L."/>
        </authorList>
    </citation>
    <scope>NUCLEOTIDE SEQUENCE</scope>
    <source>
        <strain evidence="1">CCMP443</strain>
    </source>
</reference>
<organism evidence="1">
    <name type="scientific">Hemiselmis tepida</name>
    <dbReference type="NCBI Taxonomy" id="464990"/>
    <lineage>
        <taxon>Eukaryota</taxon>
        <taxon>Cryptophyceae</taxon>
        <taxon>Cryptomonadales</taxon>
        <taxon>Hemiselmidaceae</taxon>
        <taxon>Hemiselmis</taxon>
    </lineage>
</organism>
<accession>A0A7S0V773</accession>
<dbReference type="EMBL" id="HBFN01002232">
    <property type="protein sequence ID" value="CAD8779016.1"/>
    <property type="molecule type" value="Transcribed_RNA"/>
</dbReference>
<proteinExistence type="predicted"/>
<sequence length="103" mass="11423">MAHASGHLPITQQANMMLKESITKDHSKTGRSKLFEELRAWPTTPSNPKMAFEGYAAPRAGSLVRTGGKITTNEPHGDKKYFHQADALLIHYDYALKTGMPAR</sequence>
<name>A0A7S0V773_9CRYP</name>
<gene>
    <name evidence="1" type="ORF">HTEP1355_LOCUS1407</name>
</gene>
<protein>
    <submittedName>
        <fullName evidence="1">Uncharacterized protein</fullName>
    </submittedName>
</protein>
<dbReference type="AlphaFoldDB" id="A0A7S0V773"/>